<name>A0A0L9V4R5_PHAAN</name>
<evidence type="ECO:0000256" key="1">
    <source>
        <dbReference type="SAM" id="MobiDB-lite"/>
    </source>
</evidence>
<dbReference type="Gramene" id="KOM49986">
    <property type="protein sequence ID" value="KOM49986"/>
    <property type="gene ID" value="LR48_Vigan08g081300"/>
</dbReference>
<sequence length="188" mass="20156">MSECSGVLEYVIDEHESGREVYLLVVGVLNLSYVEVNVLPCPCVAGLHVSQLDCGTTQPYLYGESIHWTIGVTKLVRPNTSSTIDKHRSSKTTRQLDTKKKRSSNAKAGSRWLDLTKQWRGGRIQRSSVSLARGEEKAVTSGPPVVSGVPVVAGVLELVEGGVTVASSECSGGESSGKKRPWVSGELS</sequence>
<organism evidence="2 3">
    <name type="scientific">Phaseolus angularis</name>
    <name type="common">Azuki bean</name>
    <name type="synonym">Vigna angularis</name>
    <dbReference type="NCBI Taxonomy" id="3914"/>
    <lineage>
        <taxon>Eukaryota</taxon>
        <taxon>Viridiplantae</taxon>
        <taxon>Streptophyta</taxon>
        <taxon>Embryophyta</taxon>
        <taxon>Tracheophyta</taxon>
        <taxon>Spermatophyta</taxon>
        <taxon>Magnoliopsida</taxon>
        <taxon>eudicotyledons</taxon>
        <taxon>Gunneridae</taxon>
        <taxon>Pentapetalae</taxon>
        <taxon>rosids</taxon>
        <taxon>fabids</taxon>
        <taxon>Fabales</taxon>
        <taxon>Fabaceae</taxon>
        <taxon>Papilionoideae</taxon>
        <taxon>50 kb inversion clade</taxon>
        <taxon>NPAAA clade</taxon>
        <taxon>indigoferoid/millettioid clade</taxon>
        <taxon>Phaseoleae</taxon>
        <taxon>Vigna</taxon>
    </lineage>
</organism>
<protein>
    <submittedName>
        <fullName evidence="2">Uncharacterized protein</fullName>
    </submittedName>
</protein>
<feature type="region of interest" description="Disordered" evidence="1">
    <location>
        <begin position="81"/>
        <end position="109"/>
    </location>
</feature>
<reference evidence="3" key="1">
    <citation type="journal article" date="2015" name="Proc. Natl. Acad. Sci. U.S.A.">
        <title>Genome sequencing of adzuki bean (Vigna angularis) provides insight into high starch and low fat accumulation and domestication.</title>
        <authorList>
            <person name="Yang K."/>
            <person name="Tian Z."/>
            <person name="Chen C."/>
            <person name="Luo L."/>
            <person name="Zhao B."/>
            <person name="Wang Z."/>
            <person name="Yu L."/>
            <person name="Li Y."/>
            <person name="Sun Y."/>
            <person name="Li W."/>
            <person name="Chen Y."/>
            <person name="Li Y."/>
            <person name="Zhang Y."/>
            <person name="Ai D."/>
            <person name="Zhao J."/>
            <person name="Shang C."/>
            <person name="Ma Y."/>
            <person name="Wu B."/>
            <person name="Wang M."/>
            <person name="Gao L."/>
            <person name="Sun D."/>
            <person name="Zhang P."/>
            <person name="Guo F."/>
            <person name="Wang W."/>
            <person name="Li Y."/>
            <person name="Wang J."/>
            <person name="Varshney R.K."/>
            <person name="Wang J."/>
            <person name="Ling H.Q."/>
            <person name="Wan P."/>
        </authorList>
    </citation>
    <scope>NUCLEOTIDE SEQUENCE</scope>
    <source>
        <strain evidence="3">cv. Jingnong 6</strain>
    </source>
</reference>
<evidence type="ECO:0000313" key="3">
    <source>
        <dbReference type="Proteomes" id="UP000053144"/>
    </source>
</evidence>
<accession>A0A0L9V4R5</accession>
<evidence type="ECO:0000313" key="2">
    <source>
        <dbReference type="EMBL" id="KOM49986.1"/>
    </source>
</evidence>
<dbReference type="EMBL" id="CM003378">
    <property type="protein sequence ID" value="KOM49986.1"/>
    <property type="molecule type" value="Genomic_DNA"/>
</dbReference>
<proteinExistence type="predicted"/>
<gene>
    <name evidence="2" type="ORF">LR48_Vigan08g081300</name>
</gene>
<dbReference type="Proteomes" id="UP000053144">
    <property type="component" value="Chromosome 8"/>
</dbReference>
<feature type="region of interest" description="Disordered" evidence="1">
    <location>
        <begin position="167"/>
        <end position="188"/>
    </location>
</feature>
<dbReference type="AlphaFoldDB" id="A0A0L9V4R5"/>